<evidence type="ECO:0000256" key="11">
    <source>
        <dbReference type="ARBA" id="ARBA00022989"/>
    </source>
</evidence>
<evidence type="ECO:0000256" key="3">
    <source>
        <dbReference type="ARBA" id="ARBA00004906"/>
    </source>
</evidence>
<comment type="caution">
    <text evidence="17">The sequence shown here is derived from an EMBL/GenBank/DDBJ whole genome shotgun (WGS) entry which is preliminary data.</text>
</comment>
<dbReference type="EMBL" id="JAMSHJ010000006">
    <property type="protein sequence ID" value="KAI5400504.1"/>
    <property type="molecule type" value="Genomic_DNA"/>
</dbReference>
<dbReference type="PROSITE" id="PS50089">
    <property type="entry name" value="ZF_RING_2"/>
    <property type="match status" value="1"/>
</dbReference>
<evidence type="ECO:0000256" key="6">
    <source>
        <dbReference type="ARBA" id="ARBA00022692"/>
    </source>
</evidence>
<feature type="transmembrane region" description="Helical" evidence="15">
    <location>
        <begin position="62"/>
        <end position="88"/>
    </location>
</feature>
<evidence type="ECO:0000256" key="1">
    <source>
        <dbReference type="ARBA" id="ARBA00000900"/>
    </source>
</evidence>
<dbReference type="InterPro" id="IPR053238">
    <property type="entry name" value="RING-H2_zinc_finger"/>
</dbReference>
<keyword evidence="18" id="KW-1185">Reference proteome</keyword>
<organism evidence="17 18">
    <name type="scientific">Pisum sativum</name>
    <name type="common">Garden pea</name>
    <name type="synonym">Lathyrus oleraceus</name>
    <dbReference type="NCBI Taxonomy" id="3888"/>
    <lineage>
        <taxon>Eukaryota</taxon>
        <taxon>Viridiplantae</taxon>
        <taxon>Streptophyta</taxon>
        <taxon>Embryophyta</taxon>
        <taxon>Tracheophyta</taxon>
        <taxon>Spermatophyta</taxon>
        <taxon>Magnoliopsida</taxon>
        <taxon>eudicotyledons</taxon>
        <taxon>Gunneridae</taxon>
        <taxon>Pentapetalae</taxon>
        <taxon>rosids</taxon>
        <taxon>fabids</taxon>
        <taxon>Fabales</taxon>
        <taxon>Fabaceae</taxon>
        <taxon>Papilionoideae</taxon>
        <taxon>50 kb inversion clade</taxon>
        <taxon>NPAAA clade</taxon>
        <taxon>Hologalegina</taxon>
        <taxon>IRL clade</taxon>
        <taxon>Fabeae</taxon>
        <taxon>Lathyrus</taxon>
    </lineage>
</organism>
<keyword evidence="5" id="KW-0808">Transferase</keyword>
<gene>
    <name evidence="17" type="ORF">KIW84_065404</name>
</gene>
<keyword evidence="12 15" id="KW-0472">Membrane</keyword>
<evidence type="ECO:0000256" key="10">
    <source>
        <dbReference type="ARBA" id="ARBA00022833"/>
    </source>
</evidence>
<evidence type="ECO:0000256" key="15">
    <source>
        <dbReference type="SAM" id="Phobius"/>
    </source>
</evidence>
<comment type="pathway">
    <text evidence="3">Protein modification; protein ubiquitination.</text>
</comment>
<dbReference type="InterPro" id="IPR001841">
    <property type="entry name" value="Znf_RING"/>
</dbReference>
<dbReference type="AlphaFoldDB" id="A0A9D4WFB6"/>
<evidence type="ECO:0000256" key="7">
    <source>
        <dbReference type="ARBA" id="ARBA00022723"/>
    </source>
</evidence>
<comment type="similarity">
    <text evidence="13">Belongs to the RING-type zinc finger family. ATL subfamily.</text>
</comment>
<evidence type="ECO:0000256" key="4">
    <source>
        <dbReference type="ARBA" id="ARBA00012483"/>
    </source>
</evidence>
<comment type="subcellular location">
    <subcellularLocation>
        <location evidence="2">Membrane</location>
        <topology evidence="2">Single-pass membrane protein</topology>
    </subcellularLocation>
</comment>
<evidence type="ECO:0000313" key="18">
    <source>
        <dbReference type="Proteomes" id="UP001058974"/>
    </source>
</evidence>
<keyword evidence="9" id="KW-0833">Ubl conjugation pathway</keyword>
<dbReference type="Gramene" id="Psat06G0540400-T1">
    <property type="protein sequence ID" value="KAI5400504.1"/>
    <property type="gene ID" value="KIW84_065404"/>
</dbReference>
<dbReference type="InterPro" id="IPR013083">
    <property type="entry name" value="Znf_RING/FYVE/PHD"/>
</dbReference>
<evidence type="ECO:0000313" key="17">
    <source>
        <dbReference type="EMBL" id="KAI5400504.1"/>
    </source>
</evidence>
<keyword evidence="6 15" id="KW-0812">Transmembrane</keyword>
<dbReference type="Proteomes" id="UP001058974">
    <property type="component" value="Chromosome 6"/>
</dbReference>
<dbReference type="CDD" id="cd16461">
    <property type="entry name" value="RING-H2_EL5-like"/>
    <property type="match status" value="1"/>
</dbReference>
<dbReference type="SMART" id="SM00184">
    <property type="entry name" value="RING"/>
    <property type="match status" value="1"/>
</dbReference>
<dbReference type="SUPFAM" id="SSF57850">
    <property type="entry name" value="RING/U-box"/>
    <property type="match status" value="1"/>
</dbReference>
<evidence type="ECO:0000256" key="8">
    <source>
        <dbReference type="ARBA" id="ARBA00022771"/>
    </source>
</evidence>
<evidence type="ECO:0000256" key="13">
    <source>
        <dbReference type="ARBA" id="ARBA00024209"/>
    </source>
</evidence>
<reference evidence="17 18" key="1">
    <citation type="journal article" date="2022" name="Nat. Genet.">
        <title>Improved pea reference genome and pan-genome highlight genomic features and evolutionary characteristics.</title>
        <authorList>
            <person name="Yang T."/>
            <person name="Liu R."/>
            <person name="Luo Y."/>
            <person name="Hu S."/>
            <person name="Wang D."/>
            <person name="Wang C."/>
            <person name="Pandey M.K."/>
            <person name="Ge S."/>
            <person name="Xu Q."/>
            <person name="Li N."/>
            <person name="Li G."/>
            <person name="Huang Y."/>
            <person name="Saxena R.K."/>
            <person name="Ji Y."/>
            <person name="Li M."/>
            <person name="Yan X."/>
            <person name="He Y."/>
            <person name="Liu Y."/>
            <person name="Wang X."/>
            <person name="Xiang C."/>
            <person name="Varshney R.K."/>
            <person name="Ding H."/>
            <person name="Gao S."/>
            <person name="Zong X."/>
        </authorList>
    </citation>
    <scope>NUCLEOTIDE SEQUENCE [LARGE SCALE GENOMIC DNA]</scope>
    <source>
        <strain evidence="17 18">cv. Zhongwan 6</strain>
    </source>
</reference>
<dbReference type="PANTHER" id="PTHR14155">
    <property type="entry name" value="RING FINGER DOMAIN-CONTAINING"/>
    <property type="match status" value="1"/>
</dbReference>
<dbReference type="Gene3D" id="3.30.40.10">
    <property type="entry name" value="Zinc/RING finger domain, C3HC4 (zinc finger)"/>
    <property type="match status" value="1"/>
</dbReference>
<dbReference type="PANTHER" id="PTHR14155:SF611">
    <property type="entry name" value="ZINC FINGER, C3HC4 TYPE (RING FINGER) PROTEIN"/>
    <property type="match status" value="1"/>
</dbReference>
<name>A0A9D4WFB6_PEA</name>
<comment type="catalytic activity">
    <reaction evidence="1">
        <text>S-ubiquitinyl-[E2 ubiquitin-conjugating enzyme]-L-cysteine + [acceptor protein]-L-lysine = [E2 ubiquitin-conjugating enzyme]-L-cysteine + N(6)-ubiquitinyl-[acceptor protein]-L-lysine.</text>
        <dbReference type="EC" id="2.3.2.27"/>
    </reaction>
</comment>
<proteinExistence type="inferred from homology"/>
<evidence type="ECO:0000256" key="2">
    <source>
        <dbReference type="ARBA" id="ARBA00004167"/>
    </source>
</evidence>
<dbReference type="GO" id="GO:0061630">
    <property type="term" value="F:ubiquitin protein ligase activity"/>
    <property type="evidence" value="ECO:0007669"/>
    <property type="project" value="UniProtKB-EC"/>
</dbReference>
<evidence type="ECO:0000256" key="14">
    <source>
        <dbReference type="PROSITE-ProRule" id="PRU00175"/>
    </source>
</evidence>
<keyword evidence="11 15" id="KW-1133">Transmembrane helix</keyword>
<keyword evidence="7" id="KW-0479">Metal-binding</keyword>
<dbReference type="Pfam" id="PF13639">
    <property type="entry name" value="zf-RING_2"/>
    <property type="match status" value="1"/>
</dbReference>
<dbReference type="GO" id="GO:0016020">
    <property type="term" value="C:membrane"/>
    <property type="evidence" value="ECO:0007669"/>
    <property type="project" value="UniProtKB-SubCell"/>
</dbReference>
<dbReference type="GO" id="GO:0008270">
    <property type="term" value="F:zinc ion binding"/>
    <property type="evidence" value="ECO:0007669"/>
    <property type="project" value="UniProtKB-KW"/>
</dbReference>
<evidence type="ECO:0000256" key="12">
    <source>
        <dbReference type="ARBA" id="ARBA00023136"/>
    </source>
</evidence>
<evidence type="ECO:0000256" key="5">
    <source>
        <dbReference type="ARBA" id="ARBA00022679"/>
    </source>
</evidence>
<evidence type="ECO:0000259" key="16">
    <source>
        <dbReference type="PROSITE" id="PS50089"/>
    </source>
</evidence>
<sequence>MEELRVYCLHTKMTHSDLSPIFIFVLLLISYHHHYSTAESQPEKQPLYPYRSPTTLWHVPSVGVIVGVIIAAILLVFIFLLLLGYYLLSESSKCESAIGIDPQLLETFPILLYSSIMKHVKEGDEGPLPCAVCLADFDDNDTVRMLPPCNHFFHPPCIDAWLSTHDTCPVCRSNLNCGGGIETV</sequence>
<keyword evidence="10" id="KW-0862">Zinc</keyword>
<dbReference type="FunFam" id="3.30.40.10:FF:000187">
    <property type="entry name" value="E3 ubiquitin-protein ligase ATL6"/>
    <property type="match status" value="1"/>
</dbReference>
<feature type="domain" description="RING-type" evidence="16">
    <location>
        <begin position="130"/>
        <end position="172"/>
    </location>
</feature>
<protein>
    <recommendedName>
        <fullName evidence="4">RING-type E3 ubiquitin transferase</fullName>
        <ecNumber evidence="4">2.3.2.27</ecNumber>
    </recommendedName>
</protein>
<accession>A0A9D4WFB6</accession>
<evidence type="ECO:0000256" key="9">
    <source>
        <dbReference type="ARBA" id="ARBA00022786"/>
    </source>
</evidence>
<keyword evidence="8 14" id="KW-0863">Zinc-finger</keyword>
<dbReference type="EC" id="2.3.2.27" evidence="4"/>